<dbReference type="OrthoDB" id="407355at2759"/>
<dbReference type="InterPro" id="IPR002509">
    <property type="entry name" value="NODB_dom"/>
</dbReference>
<feature type="region of interest" description="Disordered" evidence="3">
    <location>
        <begin position="197"/>
        <end position="226"/>
    </location>
</feature>
<name>A0A9P6KCE3_9FUNG</name>
<sequence length="605" mass="63731">MAPQPAVPSQSPRSASSSTHGNHHSHPPHPRPLPKVVLLATAAMLVLSPMLASTTTAQPNPAYSDNEAMRLLSAPAPGAAALYHAKTAYRRSLNSNFNNLTNLGIDYHGIVRHAGDNDLFAGVDEDEETSTWIHSEEGPNVVPGTAPGAPGAIPGAAPGAGPAPTPVAPVVPVAPAPALGAAPGAAPAVAPSVAPTNGTAPAPGAGAPPAGGGGGTGGGNGKYRSGPRSKFRLNAAIYPRKDAIPDVTSSQVKAWVAEIDWSKVPNIPVASGLPDAPHFPRCPGEADLDRSACWWSCSGCTAPDDVVTCPSERAWGLTYDDGPSLESRNLVKYLGENKLTATFFIVGSRVLEYPDILKEQVAKGHHIAMHTWSHAGLTTLTNHEIVAEIRWTEKVIRDVTGLTMKYVRPPYGDTDNRVREILRQMGYTTVIWTKGWDTNDWRMLQHQVQESDVIQNFHTAVGNSQMVRSPGGRPAGPITLEHDLNVDTIKLSKRLIPIGMNRGLQPMSLAHCLADQTPYQRGSKLGLNGATEKPKPDDNKDSYMGIPGMSESDFSSAVGRKASQESEGNGSSSAGVGPSNDLGLVQTLQRVAVALTAVATVMWAL</sequence>
<keyword evidence="2" id="KW-0378">Hydrolase</keyword>
<organism evidence="5 6">
    <name type="scientific">Lunasporangiospora selenospora</name>
    <dbReference type="NCBI Taxonomy" id="979761"/>
    <lineage>
        <taxon>Eukaryota</taxon>
        <taxon>Fungi</taxon>
        <taxon>Fungi incertae sedis</taxon>
        <taxon>Mucoromycota</taxon>
        <taxon>Mortierellomycotina</taxon>
        <taxon>Mortierellomycetes</taxon>
        <taxon>Mortierellales</taxon>
        <taxon>Mortierellaceae</taxon>
        <taxon>Lunasporangiospora</taxon>
    </lineage>
</organism>
<dbReference type="EMBL" id="JAABOA010002649">
    <property type="protein sequence ID" value="KAF9579597.1"/>
    <property type="molecule type" value="Genomic_DNA"/>
</dbReference>
<evidence type="ECO:0000313" key="6">
    <source>
        <dbReference type="Proteomes" id="UP000780801"/>
    </source>
</evidence>
<evidence type="ECO:0000256" key="3">
    <source>
        <dbReference type="SAM" id="MobiDB-lite"/>
    </source>
</evidence>
<reference evidence="5" key="1">
    <citation type="journal article" date="2020" name="Fungal Divers.">
        <title>Resolving the Mortierellaceae phylogeny through synthesis of multi-gene phylogenetics and phylogenomics.</title>
        <authorList>
            <person name="Vandepol N."/>
            <person name="Liber J."/>
            <person name="Desiro A."/>
            <person name="Na H."/>
            <person name="Kennedy M."/>
            <person name="Barry K."/>
            <person name="Grigoriev I.V."/>
            <person name="Miller A.N."/>
            <person name="O'Donnell K."/>
            <person name="Stajich J.E."/>
            <person name="Bonito G."/>
        </authorList>
    </citation>
    <scope>NUCLEOTIDE SEQUENCE</scope>
    <source>
        <strain evidence="5">KOD1015</strain>
    </source>
</reference>
<feature type="compositionally biased region" description="Low complexity" evidence="3">
    <location>
        <begin position="138"/>
        <end position="160"/>
    </location>
</feature>
<feature type="compositionally biased region" description="Polar residues" evidence="3">
    <location>
        <begin position="565"/>
        <end position="574"/>
    </location>
</feature>
<keyword evidence="1" id="KW-0479">Metal-binding</keyword>
<gene>
    <name evidence="5" type="primary">CDA2_8</name>
    <name evidence="5" type="ORF">BGW38_004085</name>
</gene>
<evidence type="ECO:0000259" key="4">
    <source>
        <dbReference type="PROSITE" id="PS51677"/>
    </source>
</evidence>
<feature type="compositionally biased region" description="Gly residues" evidence="3">
    <location>
        <begin position="209"/>
        <end position="221"/>
    </location>
</feature>
<evidence type="ECO:0000256" key="1">
    <source>
        <dbReference type="ARBA" id="ARBA00022723"/>
    </source>
</evidence>
<protein>
    <submittedName>
        <fullName evidence="5">Chitin deacetylase</fullName>
    </submittedName>
</protein>
<feature type="compositionally biased region" description="Basic and acidic residues" evidence="3">
    <location>
        <begin position="532"/>
        <end position="541"/>
    </location>
</feature>
<dbReference type="GO" id="GO:0016020">
    <property type="term" value="C:membrane"/>
    <property type="evidence" value="ECO:0007669"/>
    <property type="project" value="TreeGrafter"/>
</dbReference>
<dbReference type="InterPro" id="IPR050248">
    <property type="entry name" value="Polysacc_deacetylase_ArnD"/>
</dbReference>
<dbReference type="AlphaFoldDB" id="A0A9P6KCE3"/>
<comment type="caution">
    <text evidence="5">The sequence shown here is derived from an EMBL/GenBank/DDBJ whole genome shotgun (WGS) entry which is preliminary data.</text>
</comment>
<feature type="domain" description="NodB homology" evidence="4">
    <location>
        <begin position="313"/>
        <end position="507"/>
    </location>
</feature>
<evidence type="ECO:0000313" key="5">
    <source>
        <dbReference type="EMBL" id="KAF9579597.1"/>
    </source>
</evidence>
<dbReference type="InterPro" id="IPR011330">
    <property type="entry name" value="Glyco_hydro/deAcase_b/a-brl"/>
</dbReference>
<dbReference type="Gene3D" id="3.20.20.370">
    <property type="entry name" value="Glycoside hydrolase/deacetylase"/>
    <property type="match status" value="1"/>
</dbReference>
<dbReference type="PROSITE" id="PS51677">
    <property type="entry name" value="NODB"/>
    <property type="match status" value="1"/>
</dbReference>
<dbReference type="GO" id="GO:0004099">
    <property type="term" value="F:chitin deacetylase activity"/>
    <property type="evidence" value="ECO:0007669"/>
    <property type="project" value="TreeGrafter"/>
</dbReference>
<accession>A0A9P6KCE3</accession>
<feature type="region of interest" description="Disordered" evidence="3">
    <location>
        <begin position="1"/>
        <end position="33"/>
    </location>
</feature>
<proteinExistence type="predicted"/>
<dbReference type="GO" id="GO:0046872">
    <property type="term" value="F:metal ion binding"/>
    <property type="evidence" value="ECO:0007669"/>
    <property type="project" value="UniProtKB-KW"/>
</dbReference>
<feature type="region of interest" description="Disordered" evidence="3">
    <location>
        <begin position="135"/>
        <end position="163"/>
    </location>
</feature>
<dbReference type="Pfam" id="PF01522">
    <property type="entry name" value="Polysacc_deac_1"/>
    <property type="match status" value="1"/>
</dbReference>
<feature type="compositionally biased region" description="Low complexity" evidence="3">
    <location>
        <begin position="1"/>
        <end position="20"/>
    </location>
</feature>
<dbReference type="Proteomes" id="UP000780801">
    <property type="component" value="Unassembled WGS sequence"/>
</dbReference>
<dbReference type="PANTHER" id="PTHR10587">
    <property type="entry name" value="GLYCOSYL TRANSFERASE-RELATED"/>
    <property type="match status" value="1"/>
</dbReference>
<feature type="region of interest" description="Disordered" evidence="3">
    <location>
        <begin position="523"/>
        <end position="577"/>
    </location>
</feature>
<feature type="compositionally biased region" description="Low complexity" evidence="3">
    <location>
        <begin position="197"/>
        <end position="208"/>
    </location>
</feature>
<dbReference type="GO" id="GO:0005975">
    <property type="term" value="P:carbohydrate metabolic process"/>
    <property type="evidence" value="ECO:0007669"/>
    <property type="project" value="InterPro"/>
</dbReference>
<evidence type="ECO:0000256" key="2">
    <source>
        <dbReference type="ARBA" id="ARBA00022801"/>
    </source>
</evidence>
<dbReference type="PANTHER" id="PTHR10587:SF133">
    <property type="entry name" value="CHITIN DEACETYLASE 1-RELATED"/>
    <property type="match status" value="1"/>
</dbReference>
<dbReference type="SUPFAM" id="SSF88713">
    <property type="entry name" value="Glycoside hydrolase/deacetylase"/>
    <property type="match status" value="1"/>
</dbReference>
<keyword evidence="6" id="KW-1185">Reference proteome</keyword>
<dbReference type="GO" id="GO:0009272">
    <property type="term" value="P:fungal-type cell wall biogenesis"/>
    <property type="evidence" value="ECO:0007669"/>
    <property type="project" value="UniProtKB-ARBA"/>
</dbReference>